<sequence length="204" mass="24661">MDGYAAYRYYLAVKLHFTRDSYDIFEKRGAVKYSKDQFERRNDRMIFEKIARKYPKDHDLVQYLVSNIAYGNETPVYEIEESERYYLNWIKRKESITHIFNDELSIIINDAHKNKLKKESVLDFTFNQQPSILTLYLGKRISLETVSILNDFIGLTDMWNMSGFVMTFWESEIKRIYKVKRFIKYDKEKIRPLVNHFIDDLEDL</sequence>
<evidence type="ECO:0000259" key="1">
    <source>
        <dbReference type="Pfam" id="PF08993"/>
    </source>
</evidence>
<dbReference type="InterPro" id="IPR015085">
    <property type="entry name" value="Phage_T4_Gp59_N"/>
</dbReference>
<dbReference type="Pfam" id="PF08993">
    <property type="entry name" value="T4_Gp59_N"/>
    <property type="match status" value="1"/>
</dbReference>
<dbReference type="InterPro" id="IPR037082">
    <property type="entry name" value="Phage_T4_Gp59_C_sf"/>
</dbReference>
<reference evidence="2" key="1">
    <citation type="submission" date="2020-04" db="EMBL/GenBank/DDBJ databases">
        <authorList>
            <person name="Chiriac C."/>
            <person name="Salcher M."/>
            <person name="Ghai R."/>
            <person name="Kavagutti S V."/>
        </authorList>
    </citation>
    <scope>NUCLEOTIDE SEQUENCE</scope>
</reference>
<feature type="domain" description="Bacteriophage T4 Gp59 helicase assembly protein N-terminal" evidence="1">
    <location>
        <begin position="1"/>
        <end position="89"/>
    </location>
</feature>
<dbReference type="InterPro" id="IPR023197">
    <property type="entry name" value="Phage_T4_Gp59_dom_sf"/>
</dbReference>
<evidence type="ECO:0000313" key="2">
    <source>
        <dbReference type="EMBL" id="CAB4127504.1"/>
    </source>
</evidence>
<dbReference type="HAMAP" id="MF_04156">
    <property type="entry name" value="HELIC_LOADER_T4"/>
    <property type="match status" value="1"/>
</dbReference>
<dbReference type="InterPro" id="IPR008944">
    <property type="entry name" value="Phage_T4_Gp59"/>
</dbReference>
<organism evidence="2">
    <name type="scientific">uncultured Caudovirales phage</name>
    <dbReference type="NCBI Taxonomy" id="2100421"/>
    <lineage>
        <taxon>Viruses</taxon>
        <taxon>Duplodnaviria</taxon>
        <taxon>Heunggongvirae</taxon>
        <taxon>Uroviricota</taxon>
        <taxon>Caudoviricetes</taxon>
        <taxon>Peduoviridae</taxon>
        <taxon>Maltschvirus</taxon>
        <taxon>Maltschvirus maltsch</taxon>
    </lineage>
</organism>
<dbReference type="EMBL" id="LR796208">
    <property type="protein sequence ID" value="CAB4127504.1"/>
    <property type="molecule type" value="Genomic_DNA"/>
</dbReference>
<name>A0A6J5KYE9_9CAUD</name>
<proteinExistence type="inferred from homology"/>
<dbReference type="Gene3D" id="1.10.8.60">
    <property type="match status" value="1"/>
</dbReference>
<gene>
    <name evidence="2" type="ORF">UFOVP84_220</name>
</gene>
<dbReference type="Gene3D" id="1.10.220.50">
    <property type="entry name" value="Bacteriophage T4, Gp59, helicase assembly protein, C-terminal domain"/>
    <property type="match status" value="1"/>
</dbReference>
<protein>
    <submittedName>
        <fullName evidence="2">59 protein</fullName>
    </submittedName>
</protein>
<accession>A0A6J5KYE9</accession>
<dbReference type="SUPFAM" id="SSF48493">
    <property type="entry name" value="gene 59 helicase assembly protein"/>
    <property type="match status" value="1"/>
</dbReference>